<dbReference type="EMBL" id="SWLB01000003">
    <property type="protein sequence ID" value="KAF3339867.1"/>
    <property type="molecule type" value="Genomic_DNA"/>
</dbReference>
<sequence>MDSKVNECMDIPEIDNDLLMELLDGTKEEETLVSEVVSLEKENNCCDQLLVFSNACALLNPDLIHAHEDCEDCSLDDILFSLDIHECSVSSTYLVDDLLDWVEMDIGMDLPSNLIDHQWQIEGRGCNSFYYGTGEYVEQGFCPLWE</sequence>
<organism evidence="1 2">
    <name type="scientific">Carex littledalei</name>
    <dbReference type="NCBI Taxonomy" id="544730"/>
    <lineage>
        <taxon>Eukaryota</taxon>
        <taxon>Viridiplantae</taxon>
        <taxon>Streptophyta</taxon>
        <taxon>Embryophyta</taxon>
        <taxon>Tracheophyta</taxon>
        <taxon>Spermatophyta</taxon>
        <taxon>Magnoliopsida</taxon>
        <taxon>Liliopsida</taxon>
        <taxon>Poales</taxon>
        <taxon>Cyperaceae</taxon>
        <taxon>Cyperoideae</taxon>
        <taxon>Cariceae</taxon>
        <taxon>Carex</taxon>
        <taxon>Carex subgen. Euthyceras</taxon>
    </lineage>
</organism>
<dbReference type="Proteomes" id="UP000623129">
    <property type="component" value="Unassembled WGS sequence"/>
</dbReference>
<reference evidence="1" key="1">
    <citation type="submission" date="2020-01" db="EMBL/GenBank/DDBJ databases">
        <title>Genome sequence of Kobresia littledalei, the first chromosome-level genome in the family Cyperaceae.</title>
        <authorList>
            <person name="Qu G."/>
        </authorList>
    </citation>
    <scope>NUCLEOTIDE SEQUENCE</scope>
    <source>
        <strain evidence="1">C.B.Clarke</strain>
        <tissue evidence="1">Leaf</tissue>
    </source>
</reference>
<proteinExistence type="predicted"/>
<protein>
    <submittedName>
        <fullName evidence="1">Uncharacterized protein</fullName>
    </submittedName>
</protein>
<gene>
    <name evidence="1" type="ORF">FCM35_KLT15638</name>
</gene>
<dbReference type="AlphaFoldDB" id="A0A833VH04"/>
<keyword evidence="2" id="KW-1185">Reference proteome</keyword>
<evidence type="ECO:0000313" key="1">
    <source>
        <dbReference type="EMBL" id="KAF3339867.1"/>
    </source>
</evidence>
<accession>A0A833VH04</accession>
<comment type="caution">
    <text evidence="1">The sequence shown here is derived from an EMBL/GenBank/DDBJ whole genome shotgun (WGS) entry which is preliminary data.</text>
</comment>
<evidence type="ECO:0000313" key="2">
    <source>
        <dbReference type="Proteomes" id="UP000623129"/>
    </source>
</evidence>
<name>A0A833VH04_9POAL</name>
<dbReference type="OrthoDB" id="664611at2759"/>